<organism evidence="1 2">
    <name type="scientific">Methanocaldococcus vulcanius (strain ATCC 700851 / DSM 12094 / M7)</name>
    <name type="common">Methanococcus vulcanius</name>
    <dbReference type="NCBI Taxonomy" id="579137"/>
    <lineage>
        <taxon>Archaea</taxon>
        <taxon>Methanobacteriati</taxon>
        <taxon>Methanobacteriota</taxon>
        <taxon>Methanomada group</taxon>
        <taxon>Methanococci</taxon>
        <taxon>Methanococcales</taxon>
        <taxon>Methanocaldococcaceae</taxon>
        <taxon>Methanocaldococcus</taxon>
    </lineage>
</organism>
<dbReference type="EMBL" id="CP001787">
    <property type="protein sequence ID" value="ACX72009.1"/>
    <property type="molecule type" value="Genomic_DNA"/>
</dbReference>
<dbReference type="Proteomes" id="UP000002063">
    <property type="component" value="Chromosome"/>
</dbReference>
<name>C9REK7_METVM</name>
<dbReference type="KEGG" id="mvu:Metvu_0141"/>
<dbReference type="AlphaFoldDB" id="C9REK7"/>
<accession>C9REK7</accession>
<evidence type="ECO:0000313" key="2">
    <source>
        <dbReference type="Proteomes" id="UP000002063"/>
    </source>
</evidence>
<gene>
    <name evidence="1" type="ordered locus">Metvu_0141</name>
</gene>
<reference evidence="1" key="1">
    <citation type="submission" date="2009-10" db="EMBL/GenBank/DDBJ databases">
        <title>Complete sequence of chromosome of Methanocaldococcus vulcanius M7.</title>
        <authorList>
            <consortium name="US DOE Joint Genome Institute"/>
            <person name="Lucas S."/>
            <person name="Copeland A."/>
            <person name="Lapidus A."/>
            <person name="Glavina del Rio T."/>
            <person name="Dalin E."/>
            <person name="Tice H."/>
            <person name="Bruce D."/>
            <person name="Goodwin L."/>
            <person name="Pitluck S."/>
            <person name="Lcollab F.I."/>
            <person name="Brettin T."/>
            <person name="Detter J.C."/>
            <person name="Han C."/>
            <person name="Tapia R."/>
            <person name="Kuske C.R."/>
            <person name="Schmutz J."/>
            <person name="Larimer F."/>
            <person name="Land M."/>
            <person name="Hauser L."/>
            <person name="Kyrpides N."/>
            <person name="Ovchinikova G."/>
            <person name="Sieprawska-Lupa M."/>
            <person name="Whitman W.B."/>
            <person name="Woyke T."/>
        </authorList>
    </citation>
    <scope>NUCLEOTIDE SEQUENCE [LARGE SCALE GENOMIC DNA]</scope>
    <source>
        <strain evidence="1">M7</strain>
    </source>
</reference>
<dbReference type="STRING" id="579137.Metvu_0141"/>
<proteinExistence type="predicted"/>
<dbReference type="HOGENOM" id="CLU_2875146_0_0_2"/>
<evidence type="ECO:0000313" key="1">
    <source>
        <dbReference type="EMBL" id="ACX72009.1"/>
    </source>
</evidence>
<protein>
    <submittedName>
        <fullName evidence="1">Uncharacterized protein</fullName>
    </submittedName>
</protein>
<keyword evidence="2" id="KW-1185">Reference proteome</keyword>
<dbReference type="RefSeq" id="WP_012819555.1">
    <property type="nucleotide sequence ID" value="NC_013407.1"/>
</dbReference>
<dbReference type="GeneID" id="8512469"/>
<sequence>MEKENIPNYVKLCYKKALEYGFDKVRLVDIREFLGAEGVEVSPTTEKIIQSKVNSMLKSKKKQ</sequence>